<gene>
    <name evidence="2" type="ORF">ESP70_012150</name>
</gene>
<feature type="domain" description="AMP-dependent synthetase/ligase" evidence="1">
    <location>
        <begin position="17"/>
        <end position="81"/>
    </location>
</feature>
<reference evidence="2" key="1">
    <citation type="submission" date="2019-09" db="EMBL/GenBank/DDBJ databases">
        <authorList>
            <person name="Li J."/>
        </authorList>
    </citation>
    <scope>NUCLEOTIDE SEQUENCE [LARGE SCALE GENOMIC DNA]</scope>
    <source>
        <strain evidence="2">JCM 14732</strain>
    </source>
</reference>
<evidence type="ECO:0000259" key="1">
    <source>
        <dbReference type="Pfam" id="PF00501"/>
    </source>
</evidence>
<comment type="caution">
    <text evidence="2">The sequence shown here is derived from an EMBL/GenBank/DDBJ whole genome shotgun (WGS) entry which is preliminary data.</text>
</comment>
<dbReference type="SUPFAM" id="SSF56801">
    <property type="entry name" value="Acetyl-CoA synthetase-like"/>
    <property type="match status" value="1"/>
</dbReference>
<protein>
    <submittedName>
        <fullName evidence="2">Propionyl-CoA synthetase</fullName>
    </submittedName>
</protein>
<dbReference type="AlphaFoldDB" id="A0A5M4FFK1"/>
<organism evidence="2 3">
    <name type="scientific">Aeromicrobium ginsengisoli</name>
    <dbReference type="NCBI Taxonomy" id="363867"/>
    <lineage>
        <taxon>Bacteria</taxon>
        <taxon>Bacillati</taxon>
        <taxon>Actinomycetota</taxon>
        <taxon>Actinomycetes</taxon>
        <taxon>Propionibacteriales</taxon>
        <taxon>Nocardioidaceae</taxon>
        <taxon>Aeromicrobium</taxon>
    </lineage>
</organism>
<evidence type="ECO:0000313" key="2">
    <source>
        <dbReference type="EMBL" id="KAA1398074.1"/>
    </source>
</evidence>
<dbReference type="OrthoDB" id="3746879at2"/>
<dbReference type="InterPro" id="IPR000873">
    <property type="entry name" value="AMP-dep_synth/lig_dom"/>
</dbReference>
<dbReference type="Proteomes" id="UP000380867">
    <property type="component" value="Unassembled WGS sequence"/>
</dbReference>
<dbReference type="EMBL" id="SDPQ02000002">
    <property type="protein sequence ID" value="KAA1398074.1"/>
    <property type="molecule type" value="Genomic_DNA"/>
</dbReference>
<keyword evidence="3" id="KW-1185">Reference proteome</keyword>
<dbReference type="Pfam" id="PF00501">
    <property type="entry name" value="AMP-binding"/>
    <property type="match status" value="1"/>
</dbReference>
<evidence type="ECO:0000313" key="3">
    <source>
        <dbReference type="Proteomes" id="UP000380867"/>
    </source>
</evidence>
<sequence length="149" mass="15844">MASLIYRVLDEHVIHGLADNLAIEDERGTMSYAELLHESASVAGAFTNIGIVAGTGVQLDVPQGRELVVAVLALARLGAVPHGDAELRLVGVPPVLHTPDTEVTWDLLIHAGRMDPAQAPATDPKGYEALMREAYPDIFQALEAGETVT</sequence>
<dbReference type="RefSeq" id="WP_149689505.1">
    <property type="nucleotide sequence ID" value="NZ_SDPQ02000002.1"/>
</dbReference>
<dbReference type="InterPro" id="IPR042099">
    <property type="entry name" value="ANL_N_sf"/>
</dbReference>
<dbReference type="Gene3D" id="3.40.50.12780">
    <property type="entry name" value="N-terminal domain of ligase-like"/>
    <property type="match status" value="1"/>
</dbReference>
<proteinExistence type="predicted"/>
<accession>A0A5M4FFK1</accession>
<name>A0A5M4FFK1_9ACTN</name>